<dbReference type="OrthoDB" id="1819114at2"/>
<evidence type="ECO:0000313" key="2">
    <source>
        <dbReference type="EMBL" id="SEL11328.1"/>
    </source>
</evidence>
<protein>
    <recommendedName>
        <fullName evidence="4">ABC-2 family transporter protein</fullName>
    </recommendedName>
</protein>
<dbReference type="AlphaFoldDB" id="A0A1H7MKB2"/>
<dbReference type="EMBL" id="FOAT01000012">
    <property type="protein sequence ID" value="SEL11328.1"/>
    <property type="molecule type" value="Genomic_DNA"/>
</dbReference>
<organism evidence="2 3">
    <name type="scientific">Ruminococcus albus</name>
    <dbReference type="NCBI Taxonomy" id="1264"/>
    <lineage>
        <taxon>Bacteria</taxon>
        <taxon>Bacillati</taxon>
        <taxon>Bacillota</taxon>
        <taxon>Clostridia</taxon>
        <taxon>Eubacteriales</taxon>
        <taxon>Oscillospiraceae</taxon>
        <taxon>Ruminococcus</taxon>
    </lineage>
</organism>
<keyword evidence="1" id="KW-0472">Membrane</keyword>
<feature type="transmembrane region" description="Helical" evidence="1">
    <location>
        <begin position="21"/>
        <end position="42"/>
    </location>
</feature>
<evidence type="ECO:0008006" key="4">
    <source>
        <dbReference type="Google" id="ProtNLM"/>
    </source>
</evidence>
<feature type="transmembrane region" description="Helical" evidence="1">
    <location>
        <begin position="79"/>
        <end position="97"/>
    </location>
</feature>
<reference evidence="2 3" key="1">
    <citation type="submission" date="2016-10" db="EMBL/GenBank/DDBJ databases">
        <authorList>
            <person name="de Groot N.N."/>
        </authorList>
    </citation>
    <scope>NUCLEOTIDE SEQUENCE [LARGE SCALE GENOMIC DNA]</scope>
    <source>
        <strain evidence="2 3">KH2T6</strain>
    </source>
</reference>
<keyword evidence="1" id="KW-0812">Transmembrane</keyword>
<accession>A0A1H7MKB2</accession>
<keyword evidence="1" id="KW-1133">Transmembrane helix</keyword>
<sequence>MKKGSFTGLLYREYYLGKISYKTALLFYLGSVLLGWLMLLSVKYGNFGLLFGKDLKGGIIKNKEASEILGLTIILTMKFFPLMSAALMCTVSADTVGKDIMTKWNRFEHCTPMTPMRFAAVKTVSSAIQTTLGAILSVVYLFTMDLALGEKLTYGDISLIAVTIAVMSMISILAQIFVTLLKSVDKGWLCTTFLLMASFIIFAVRSNKNTNVTDKTMDISEIFSEVTKVTQKYCPMMLIMLGVSFGLLFVSMYLLYNRREK</sequence>
<evidence type="ECO:0000313" key="3">
    <source>
        <dbReference type="Proteomes" id="UP000186015"/>
    </source>
</evidence>
<dbReference type="Proteomes" id="UP000186015">
    <property type="component" value="Unassembled WGS sequence"/>
</dbReference>
<evidence type="ECO:0000256" key="1">
    <source>
        <dbReference type="SAM" id="Phobius"/>
    </source>
</evidence>
<proteinExistence type="predicted"/>
<feature type="transmembrane region" description="Helical" evidence="1">
    <location>
        <begin position="236"/>
        <end position="256"/>
    </location>
</feature>
<gene>
    <name evidence="2" type="ORF">SAMN05216469_11210</name>
</gene>
<feature type="transmembrane region" description="Helical" evidence="1">
    <location>
        <begin position="157"/>
        <end position="180"/>
    </location>
</feature>
<feature type="transmembrane region" description="Helical" evidence="1">
    <location>
        <begin position="187"/>
        <end position="204"/>
    </location>
</feature>
<dbReference type="RefSeq" id="WP_074834181.1">
    <property type="nucleotide sequence ID" value="NZ_FOAT01000012.1"/>
</dbReference>
<feature type="transmembrane region" description="Helical" evidence="1">
    <location>
        <begin position="118"/>
        <end position="142"/>
    </location>
</feature>
<name>A0A1H7MKB2_RUMAL</name>